<protein>
    <recommendedName>
        <fullName evidence="4">WxL domain-containing protein</fullName>
    </recommendedName>
</protein>
<name>A0A926E7V5_9FIRM</name>
<sequence length="200" mass="21633">MKKSLMGIMLAIVTAIGIPTTTAFATEPIEKTSNTVLVEGTVEAITTLDIDVPVKITFLIDADRDFQSADFEVVNNAPVPITVTATSIKAQSATAAKVVAENVHTDTEWNNLNKTETQSQIALGLQVKGKTEDLMEAPTTQTKWFGAESGDSNIKLGVIKSAYNTSVSPRMQLAFDAKYGKAWVQETTLNYDLILTFSIN</sequence>
<accession>A0A926E7V5</accession>
<comment type="caution">
    <text evidence="2">The sequence shown here is derived from an EMBL/GenBank/DDBJ whole genome shotgun (WGS) entry which is preliminary data.</text>
</comment>
<evidence type="ECO:0008006" key="4">
    <source>
        <dbReference type="Google" id="ProtNLM"/>
    </source>
</evidence>
<dbReference type="Proteomes" id="UP000610760">
    <property type="component" value="Unassembled WGS sequence"/>
</dbReference>
<dbReference type="EMBL" id="JACRSV010000004">
    <property type="protein sequence ID" value="MBC8560786.1"/>
    <property type="molecule type" value="Genomic_DNA"/>
</dbReference>
<proteinExistence type="predicted"/>
<evidence type="ECO:0000313" key="3">
    <source>
        <dbReference type="Proteomes" id="UP000610760"/>
    </source>
</evidence>
<dbReference type="AlphaFoldDB" id="A0A926E7V5"/>
<reference evidence="2" key="1">
    <citation type="submission" date="2020-08" db="EMBL/GenBank/DDBJ databases">
        <title>Genome public.</title>
        <authorList>
            <person name="Liu C."/>
            <person name="Sun Q."/>
        </authorList>
    </citation>
    <scope>NUCLEOTIDE SEQUENCE</scope>
    <source>
        <strain evidence="2">NSJ-33</strain>
    </source>
</reference>
<evidence type="ECO:0000313" key="2">
    <source>
        <dbReference type="EMBL" id="MBC8560786.1"/>
    </source>
</evidence>
<dbReference type="RefSeq" id="WP_249296069.1">
    <property type="nucleotide sequence ID" value="NZ_JACRSV010000004.1"/>
</dbReference>
<gene>
    <name evidence="2" type="ORF">H8710_11995</name>
</gene>
<keyword evidence="1" id="KW-0732">Signal</keyword>
<keyword evidence="3" id="KW-1185">Reference proteome</keyword>
<evidence type="ECO:0000256" key="1">
    <source>
        <dbReference type="SAM" id="SignalP"/>
    </source>
</evidence>
<feature type="signal peptide" evidence="1">
    <location>
        <begin position="1"/>
        <end position="25"/>
    </location>
</feature>
<feature type="chain" id="PRO_5036927312" description="WxL domain-containing protein" evidence="1">
    <location>
        <begin position="26"/>
        <end position="200"/>
    </location>
</feature>
<organism evidence="2 3">
    <name type="scientific">Fumia xinanensis</name>
    <dbReference type="NCBI Taxonomy" id="2763659"/>
    <lineage>
        <taxon>Bacteria</taxon>
        <taxon>Bacillati</taxon>
        <taxon>Bacillota</taxon>
        <taxon>Clostridia</taxon>
        <taxon>Eubacteriales</taxon>
        <taxon>Oscillospiraceae</taxon>
        <taxon>Fumia</taxon>
    </lineage>
</organism>